<organism evidence="7 8">
    <name type="scientific">Acer saccharum</name>
    <name type="common">Sugar maple</name>
    <dbReference type="NCBI Taxonomy" id="4024"/>
    <lineage>
        <taxon>Eukaryota</taxon>
        <taxon>Viridiplantae</taxon>
        <taxon>Streptophyta</taxon>
        <taxon>Embryophyta</taxon>
        <taxon>Tracheophyta</taxon>
        <taxon>Spermatophyta</taxon>
        <taxon>Magnoliopsida</taxon>
        <taxon>eudicotyledons</taxon>
        <taxon>Gunneridae</taxon>
        <taxon>Pentapetalae</taxon>
        <taxon>rosids</taxon>
        <taxon>malvids</taxon>
        <taxon>Sapindales</taxon>
        <taxon>Sapindaceae</taxon>
        <taxon>Hippocastanoideae</taxon>
        <taxon>Acereae</taxon>
        <taxon>Acer</taxon>
    </lineage>
</organism>
<dbReference type="EMBL" id="JAUESC010000002">
    <property type="protein sequence ID" value="KAK0605744.1"/>
    <property type="molecule type" value="Genomic_DNA"/>
</dbReference>
<evidence type="ECO:0000259" key="6">
    <source>
        <dbReference type="Pfam" id="PF00136"/>
    </source>
</evidence>
<dbReference type="EC" id="2.7.7.7" evidence="2"/>
<reference evidence="7" key="1">
    <citation type="journal article" date="2022" name="Plant J.">
        <title>Strategies of tolerance reflected in two North American maple genomes.</title>
        <authorList>
            <person name="McEvoy S.L."/>
            <person name="Sezen U.U."/>
            <person name="Trouern-Trend A."/>
            <person name="McMahon S.M."/>
            <person name="Schaberg P.G."/>
            <person name="Yang J."/>
            <person name="Wegrzyn J.L."/>
            <person name="Swenson N.G."/>
        </authorList>
    </citation>
    <scope>NUCLEOTIDE SEQUENCE</scope>
    <source>
        <strain evidence="7">NS2018</strain>
    </source>
</reference>
<keyword evidence="3" id="KW-0808">Transferase</keyword>
<proteinExistence type="inferred from homology"/>
<dbReference type="Gene3D" id="1.10.132.60">
    <property type="entry name" value="DNA polymerase family B, C-terminal domain"/>
    <property type="match status" value="1"/>
</dbReference>
<dbReference type="InterPro" id="IPR017964">
    <property type="entry name" value="DNA-dir_DNA_pol_B_CS"/>
</dbReference>
<dbReference type="PANTHER" id="PTHR45861:SF1">
    <property type="entry name" value="DNA POLYMERASE ALPHA CATALYTIC SUBUNIT"/>
    <property type="match status" value="1"/>
</dbReference>
<gene>
    <name evidence="7" type="ORF">LWI29_030308</name>
</gene>
<evidence type="ECO:0000256" key="2">
    <source>
        <dbReference type="ARBA" id="ARBA00012417"/>
    </source>
</evidence>
<accession>A0AA39TIB5</accession>
<keyword evidence="5" id="KW-0239">DNA-directed DNA polymerase</keyword>
<keyword evidence="4" id="KW-0548">Nucleotidyltransferase</keyword>
<name>A0AA39TIB5_ACESA</name>
<dbReference type="AlphaFoldDB" id="A0AA39TIB5"/>
<comment type="similarity">
    <text evidence="1">Belongs to the DNA polymerase type-B family.</text>
</comment>
<evidence type="ECO:0000256" key="5">
    <source>
        <dbReference type="ARBA" id="ARBA00022932"/>
    </source>
</evidence>
<dbReference type="InterPro" id="IPR023211">
    <property type="entry name" value="DNA_pol_palm_dom_sf"/>
</dbReference>
<dbReference type="GO" id="GO:0006273">
    <property type="term" value="P:lagging strand elongation"/>
    <property type="evidence" value="ECO:0007669"/>
    <property type="project" value="TreeGrafter"/>
</dbReference>
<sequence length="297" mass="33799">MILHDDHGKGKKGPSYAGGLVLEPKKGLYDKYILLLDFNSLYPSIIQEYNICFTTVERSSSDGFVPHLPSSKTTGVLPELLKNLVQRRRMVKSWMKNASGLKVQQLDIQQQALKLTAKGREILRSTVDLVQNNLNLEVIYGDTDSIMIYSGLDDISKAKAIAGKVIQEVNKKYKCLEIDLDGLYKRMLLLKKKKYAAVKVQFKDGTSYEVIERKGLDMVRRDWSLLSKEVGDFCLSQILSERSCEDVVESIHSSLMKVQEDMRNGQVALEKYVITKSLTKPPEAYPDAKTNRMFKWH</sequence>
<dbReference type="GO" id="GO:0003688">
    <property type="term" value="F:DNA replication origin binding"/>
    <property type="evidence" value="ECO:0007669"/>
    <property type="project" value="TreeGrafter"/>
</dbReference>
<dbReference type="GO" id="GO:0003682">
    <property type="term" value="F:chromatin binding"/>
    <property type="evidence" value="ECO:0007669"/>
    <property type="project" value="TreeGrafter"/>
</dbReference>
<dbReference type="Proteomes" id="UP001168877">
    <property type="component" value="Unassembled WGS sequence"/>
</dbReference>
<feature type="domain" description="DNA-directed DNA polymerase family B multifunctional" evidence="6">
    <location>
        <begin position="116"/>
        <end position="290"/>
    </location>
</feature>
<dbReference type="GO" id="GO:0000166">
    <property type="term" value="F:nucleotide binding"/>
    <property type="evidence" value="ECO:0007669"/>
    <property type="project" value="InterPro"/>
</dbReference>
<dbReference type="InterPro" id="IPR042087">
    <property type="entry name" value="DNA_pol_B_thumb"/>
</dbReference>
<evidence type="ECO:0000256" key="1">
    <source>
        <dbReference type="ARBA" id="ARBA00005755"/>
    </source>
</evidence>
<dbReference type="PROSITE" id="PS00116">
    <property type="entry name" value="DNA_POLYMERASE_B"/>
    <property type="match status" value="1"/>
</dbReference>
<dbReference type="InterPro" id="IPR043502">
    <property type="entry name" value="DNA/RNA_pol_sf"/>
</dbReference>
<comment type="caution">
    <text evidence="7">The sequence shown here is derived from an EMBL/GenBank/DDBJ whole genome shotgun (WGS) entry which is preliminary data.</text>
</comment>
<dbReference type="GO" id="GO:0003887">
    <property type="term" value="F:DNA-directed DNA polymerase activity"/>
    <property type="evidence" value="ECO:0007669"/>
    <property type="project" value="UniProtKB-KW"/>
</dbReference>
<dbReference type="PANTHER" id="PTHR45861">
    <property type="entry name" value="DNA POLYMERASE ALPHA CATALYTIC SUBUNIT"/>
    <property type="match status" value="1"/>
</dbReference>
<dbReference type="Gene3D" id="3.90.1600.10">
    <property type="entry name" value="Palm domain of DNA polymerase"/>
    <property type="match status" value="1"/>
</dbReference>
<dbReference type="SUPFAM" id="SSF56672">
    <property type="entry name" value="DNA/RNA polymerases"/>
    <property type="match status" value="1"/>
</dbReference>
<evidence type="ECO:0000256" key="3">
    <source>
        <dbReference type="ARBA" id="ARBA00022679"/>
    </source>
</evidence>
<evidence type="ECO:0000256" key="4">
    <source>
        <dbReference type="ARBA" id="ARBA00022695"/>
    </source>
</evidence>
<dbReference type="Pfam" id="PF00136">
    <property type="entry name" value="DNA_pol_B"/>
    <property type="match status" value="1"/>
</dbReference>
<evidence type="ECO:0000313" key="8">
    <source>
        <dbReference type="Proteomes" id="UP001168877"/>
    </source>
</evidence>
<dbReference type="InterPro" id="IPR006134">
    <property type="entry name" value="DNA-dir_DNA_pol_B_multi_dom"/>
</dbReference>
<dbReference type="GO" id="GO:0006272">
    <property type="term" value="P:leading strand elongation"/>
    <property type="evidence" value="ECO:0007669"/>
    <property type="project" value="TreeGrafter"/>
</dbReference>
<dbReference type="GO" id="GO:0005658">
    <property type="term" value="C:alpha DNA polymerase:primase complex"/>
    <property type="evidence" value="ECO:0007669"/>
    <property type="project" value="TreeGrafter"/>
</dbReference>
<dbReference type="GO" id="GO:0003697">
    <property type="term" value="F:single-stranded DNA binding"/>
    <property type="evidence" value="ECO:0007669"/>
    <property type="project" value="TreeGrafter"/>
</dbReference>
<keyword evidence="8" id="KW-1185">Reference proteome</keyword>
<evidence type="ECO:0000313" key="7">
    <source>
        <dbReference type="EMBL" id="KAK0605744.1"/>
    </source>
</evidence>
<dbReference type="PRINTS" id="PR00106">
    <property type="entry name" value="DNAPOLB"/>
</dbReference>
<reference evidence="7" key="2">
    <citation type="submission" date="2023-06" db="EMBL/GenBank/DDBJ databases">
        <authorList>
            <person name="Swenson N.G."/>
            <person name="Wegrzyn J.L."/>
            <person name="Mcevoy S.L."/>
        </authorList>
    </citation>
    <scope>NUCLEOTIDE SEQUENCE</scope>
    <source>
        <strain evidence="7">NS2018</strain>
        <tissue evidence="7">Leaf</tissue>
    </source>
</reference>
<dbReference type="GO" id="GO:1902975">
    <property type="term" value="P:mitotic DNA replication initiation"/>
    <property type="evidence" value="ECO:0007669"/>
    <property type="project" value="TreeGrafter"/>
</dbReference>
<dbReference type="InterPro" id="IPR006172">
    <property type="entry name" value="DNA-dir_DNA_pol_B"/>
</dbReference>
<protein>
    <recommendedName>
        <fullName evidence="2">DNA-directed DNA polymerase</fullName>
        <ecNumber evidence="2">2.7.7.7</ecNumber>
    </recommendedName>
</protein>